<dbReference type="EMBL" id="MU001679">
    <property type="protein sequence ID" value="KAF2458038.1"/>
    <property type="molecule type" value="Genomic_DNA"/>
</dbReference>
<gene>
    <name evidence="5" type="ORF">BDY21DRAFT_303257</name>
</gene>
<keyword evidence="1" id="KW-0433">Leucine-rich repeat</keyword>
<keyword evidence="2" id="KW-0677">Repeat</keyword>
<sequence length="832" mass="88220">MGPPSRPASAMSSSRSRPGTSEGPPAPAASSFSKSVSGRSKRPQLNFGVATGRGGSSVASTPRRTSSGLSASSTSKLNLGSKNAAGKKTERPSLGSSVTKNAPRGGLSGSKTVAARPSKSRASLAGAFDRPDSMVEGSSPSTPTPTRRAPPAAAEEEPATSRKVSNSSVALREQIAKAKAAKKANVKPGIKQSSTRESMAGAAGADDFNFDLDSDPFNVQPKAGSAVIKRRVDSARSDGRLNIAAMGLNEIPPEVLKMYEYDPTRADYMLGAVDLVRFVAADNEIEAIQESVFPDASVGDPSLGDDDAGPQFGGIEFLDLHGNLLKALPTGLRRLERLTTLNLSRNRLSSDVFNIISQVESLRDLKLATNALEGGLPDSIGKLTQLETLELQENKITSLPASLCDLTQLKILNASSNRLSSLPADVFTTLSLQELLVSKNSISGTLIPFSVTELPRLQVLQVASNELSALSGSIVEMPALRSVDISANRIEALQDVSSWTSLVTLLAEDNKLSSLPDGFTSLPTVRQVDLTGNDFSKVDERIAFMDSLSTFKIAANPLRDRKFLTMATEDMKDDLRARLAPPSHALSSTDPVDVEEQVPDALATPDDWTLSPSGTLDLSSKDLSSLDDAAFASFAGSHDIRQLALHHNSFTSTPPAISLAQSLTVLDLSHNQLSAAFTSAVTLPHLRDLRLAANRLPSLASVLEHLTAPHLQHLDAATNRLSGALPPLKPRFPALRFVSAADNRVAAVDAAALDGLKSVDLRNNDIAHLPPEIGLLADTLTSLELEGNRFRVPSYAVLTKGTEAVLSWLRDKIPAERTGEEGAVMEDEWGPL</sequence>
<dbReference type="Proteomes" id="UP000799766">
    <property type="component" value="Unassembled WGS sequence"/>
</dbReference>
<evidence type="ECO:0000259" key="4">
    <source>
        <dbReference type="Pfam" id="PF23598"/>
    </source>
</evidence>
<dbReference type="InterPro" id="IPR050216">
    <property type="entry name" value="LRR_domain-containing"/>
</dbReference>
<evidence type="ECO:0000313" key="6">
    <source>
        <dbReference type="Proteomes" id="UP000799766"/>
    </source>
</evidence>
<feature type="compositionally biased region" description="Low complexity" evidence="3">
    <location>
        <begin position="66"/>
        <end position="75"/>
    </location>
</feature>
<evidence type="ECO:0000256" key="2">
    <source>
        <dbReference type="ARBA" id="ARBA00022737"/>
    </source>
</evidence>
<protein>
    <recommendedName>
        <fullName evidence="4">Disease resistance R13L4/SHOC-2-like LRR domain-containing protein</fullName>
    </recommendedName>
</protein>
<dbReference type="PROSITE" id="PS51450">
    <property type="entry name" value="LRR"/>
    <property type="match status" value="3"/>
</dbReference>
<proteinExistence type="predicted"/>
<dbReference type="PANTHER" id="PTHR48051:SF1">
    <property type="entry name" value="RAS SUPPRESSOR PROTEIN 1"/>
    <property type="match status" value="1"/>
</dbReference>
<dbReference type="SUPFAM" id="SSF52058">
    <property type="entry name" value="L domain-like"/>
    <property type="match status" value="2"/>
</dbReference>
<feature type="compositionally biased region" description="Low complexity" evidence="3">
    <location>
        <begin position="138"/>
        <end position="153"/>
    </location>
</feature>
<dbReference type="InterPro" id="IPR055414">
    <property type="entry name" value="LRR_R13L4/SHOC2-like"/>
</dbReference>
<evidence type="ECO:0000313" key="5">
    <source>
        <dbReference type="EMBL" id="KAF2458038.1"/>
    </source>
</evidence>
<reference evidence="5" key="1">
    <citation type="journal article" date="2020" name="Stud. Mycol.">
        <title>101 Dothideomycetes genomes: a test case for predicting lifestyles and emergence of pathogens.</title>
        <authorList>
            <person name="Haridas S."/>
            <person name="Albert R."/>
            <person name="Binder M."/>
            <person name="Bloem J."/>
            <person name="Labutti K."/>
            <person name="Salamov A."/>
            <person name="Andreopoulos B."/>
            <person name="Baker S."/>
            <person name="Barry K."/>
            <person name="Bills G."/>
            <person name="Bluhm B."/>
            <person name="Cannon C."/>
            <person name="Castanera R."/>
            <person name="Culley D."/>
            <person name="Daum C."/>
            <person name="Ezra D."/>
            <person name="Gonzalez J."/>
            <person name="Henrissat B."/>
            <person name="Kuo A."/>
            <person name="Liang C."/>
            <person name="Lipzen A."/>
            <person name="Lutzoni F."/>
            <person name="Magnuson J."/>
            <person name="Mondo S."/>
            <person name="Nolan M."/>
            <person name="Ohm R."/>
            <person name="Pangilinan J."/>
            <person name="Park H.-J."/>
            <person name="Ramirez L."/>
            <person name="Alfaro M."/>
            <person name="Sun H."/>
            <person name="Tritt A."/>
            <person name="Yoshinaga Y."/>
            <person name="Zwiers L.-H."/>
            <person name="Turgeon B."/>
            <person name="Goodwin S."/>
            <person name="Spatafora J."/>
            <person name="Crous P."/>
            <person name="Grigoriev I."/>
        </authorList>
    </citation>
    <scope>NUCLEOTIDE SEQUENCE</scope>
    <source>
        <strain evidence="5">ATCC 16933</strain>
    </source>
</reference>
<dbReference type="OrthoDB" id="676979at2759"/>
<dbReference type="FunFam" id="3.80.10.10:FF:001164">
    <property type="entry name" value="GH01279p"/>
    <property type="match status" value="1"/>
</dbReference>
<dbReference type="PANTHER" id="PTHR48051">
    <property type="match status" value="1"/>
</dbReference>
<name>A0A6A6P2P6_9PEZI</name>
<dbReference type="Gene3D" id="3.80.10.10">
    <property type="entry name" value="Ribonuclease Inhibitor"/>
    <property type="match status" value="2"/>
</dbReference>
<feature type="region of interest" description="Disordered" evidence="3">
    <location>
        <begin position="1"/>
        <end position="170"/>
    </location>
</feature>
<accession>A0A6A6P2P6</accession>
<dbReference type="AlphaFoldDB" id="A0A6A6P2P6"/>
<keyword evidence="6" id="KW-1185">Reference proteome</keyword>
<dbReference type="GO" id="GO:0005737">
    <property type="term" value="C:cytoplasm"/>
    <property type="evidence" value="ECO:0007669"/>
    <property type="project" value="TreeGrafter"/>
</dbReference>
<dbReference type="Pfam" id="PF23598">
    <property type="entry name" value="LRR_14"/>
    <property type="match status" value="1"/>
</dbReference>
<feature type="domain" description="Disease resistance R13L4/SHOC-2-like LRR" evidence="4">
    <location>
        <begin position="358"/>
        <end position="539"/>
    </location>
</feature>
<dbReference type="SMART" id="SM00369">
    <property type="entry name" value="LRR_TYP"/>
    <property type="match status" value="8"/>
</dbReference>
<evidence type="ECO:0000256" key="3">
    <source>
        <dbReference type="SAM" id="MobiDB-lite"/>
    </source>
</evidence>
<dbReference type="InterPro" id="IPR001611">
    <property type="entry name" value="Leu-rich_rpt"/>
</dbReference>
<dbReference type="Pfam" id="PF13516">
    <property type="entry name" value="LRR_6"/>
    <property type="match status" value="1"/>
</dbReference>
<dbReference type="InterPro" id="IPR032675">
    <property type="entry name" value="LRR_dom_sf"/>
</dbReference>
<dbReference type="InterPro" id="IPR003591">
    <property type="entry name" value="Leu-rich_rpt_typical-subtyp"/>
</dbReference>
<evidence type="ECO:0000256" key="1">
    <source>
        <dbReference type="ARBA" id="ARBA00022614"/>
    </source>
</evidence>
<organism evidence="5 6">
    <name type="scientific">Lineolata rhizophorae</name>
    <dbReference type="NCBI Taxonomy" id="578093"/>
    <lineage>
        <taxon>Eukaryota</taxon>
        <taxon>Fungi</taxon>
        <taxon>Dikarya</taxon>
        <taxon>Ascomycota</taxon>
        <taxon>Pezizomycotina</taxon>
        <taxon>Dothideomycetes</taxon>
        <taxon>Dothideomycetes incertae sedis</taxon>
        <taxon>Lineolatales</taxon>
        <taxon>Lineolataceae</taxon>
        <taxon>Lineolata</taxon>
    </lineage>
</organism>
<feature type="compositionally biased region" description="Low complexity" evidence="3">
    <location>
        <begin position="7"/>
        <end position="38"/>
    </location>
</feature>
<dbReference type="SMART" id="SM00364">
    <property type="entry name" value="LRR_BAC"/>
    <property type="match status" value="6"/>
</dbReference>